<proteinExistence type="inferred from homology"/>
<keyword evidence="3 5" id="KW-0472">Membrane</keyword>
<sequence length="411" mass="44362">MRYSNVLVSLDIGTSRIRVIIGEVKNGAIHIIGVGTSVSEGLKKGAIVDIDQTVQAIRAAVQQAERMTEVPIREVFVGISGEHVQLVPTEGVVAVSSEDREIRDEDVIRVVQAAKVVAIPPEREIVDVVPREFIVDGLRGVSDPRGMIGVRLEMEGYLITGAKTVIHNLLRCVERAGLSLAGLFLEPLAVAEIALTKDDRQLGVALVDVGAGETQVSLFQHGDLVKMGTVPLGGDHVTNDIAYGLRTTTEEAERVKLKHGCALIDEASETETFRVASIGSDHEVEYNQVYLAEIIEPRMEEIFLHVRKKVLEMAGKDPAGGYVLTGGSMAMPGVLRLARETLGAAVRVAIPDYIGVRDPAYTTGVGLIQFAAKQMARLGAYEAAATKPKKRPAKASSGVFERVKNWLSEFI</sequence>
<reference evidence="8" key="2">
    <citation type="submission" date="2020-09" db="EMBL/GenBank/DDBJ databases">
        <authorList>
            <person name="Sun Q."/>
            <person name="Ohkuma M."/>
        </authorList>
    </citation>
    <scope>NUCLEOTIDE SEQUENCE</scope>
    <source>
        <strain evidence="8">JCM 14719</strain>
    </source>
</reference>
<dbReference type="EMBL" id="BMOF01000002">
    <property type="protein sequence ID" value="GGJ92310.1"/>
    <property type="molecule type" value="Genomic_DNA"/>
</dbReference>
<feature type="domain" description="SHS2" evidence="7">
    <location>
        <begin position="7"/>
        <end position="194"/>
    </location>
</feature>
<evidence type="ECO:0000259" key="7">
    <source>
        <dbReference type="SMART" id="SM00842"/>
    </source>
</evidence>
<evidence type="ECO:0000256" key="1">
    <source>
        <dbReference type="ARBA" id="ARBA00022475"/>
    </source>
</evidence>
<keyword evidence="4 5" id="KW-0131">Cell cycle</keyword>
<dbReference type="SMART" id="SM00842">
    <property type="entry name" value="FtsA"/>
    <property type="match status" value="1"/>
</dbReference>
<gene>
    <name evidence="5 8" type="primary">ftsA</name>
    <name evidence="8" type="ORF">GCM10007043_02440</name>
</gene>
<keyword evidence="2 5" id="KW-0132">Cell division</keyword>
<dbReference type="GO" id="GO:0032153">
    <property type="term" value="C:cell division site"/>
    <property type="evidence" value="ECO:0007669"/>
    <property type="project" value="UniProtKB-UniRule"/>
</dbReference>
<dbReference type="CDD" id="cd24048">
    <property type="entry name" value="ASKHA_NBD_FtsA"/>
    <property type="match status" value="1"/>
</dbReference>
<evidence type="ECO:0000313" key="8">
    <source>
        <dbReference type="EMBL" id="GGJ92310.1"/>
    </source>
</evidence>
<dbReference type="NCBIfam" id="TIGR01174">
    <property type="entry name" value="ftsA"/>
    <property type="match status" value="1"/>
</dbReference>
<protein>
    <recommendedName>
        <fullName evidence="5 6">Cell division protein FtsA</fullName>
    </recommendedName>
</protein>
<dbReference type="GO" id="GO:0043093">
    <property type="term" value="P:FtsZ-dependent cytokinesis"/>
    <property type="evidence" value="ECO:0007669"/>
    <property type="project" value="UniProtKB-UniRule"/>
</dbReference>
<name>A0A8J3F865_9BACI</name>
<dbReference type="Gene3D" id="3.30.420.40">
    <property type="match status" value="2"/>
</dbReference>
<evidence type="ECO:0000256" key="6">
    <source>
        <dbReference type="PIRNR" id="PIRNR003101"/>
    </source>
</evidence>
<dbReference type="SUPFAM" id="SSF53067">
    <property type="entry name" value="Actin-like ATPase domain"/>
    <property type="match status" value="2"/>
</dbReference>
<evidence type="ECO:0000256" key="5">
    <source>
        <dbReference type="HAMAP-Rule" id="MF_02033"/>
    </source>
</evidence>
<evidence type="ECO:0000256" key="3">
    <source>
        <dbReference type="ARBA" id="ARBA00023136"/>
    </source>
</evidence>
<dbReference type="HAMAP" id="MF_02033">
    <property type="entry name" value="FtsA"/>
    <property type="match status" value="1"/>
</dbReference>
<dbReference type="PANTHER" id="PTHR32432:SF4">
    <property type="entry name" value="CELL DIVISION PROTEIN FTSA"/>
    <property type="match status" value="1"/>
</dbReference>
<dbReference type="InterPro" id="IPR020823">
    <property type="entry name" value="Cell_div_FtsA"/>
</dbReference>
<dbReference type="Pfam" id="PF14450">
    <property type="entry name" value="FtsA"/>
    <property type="match status" value="1"/>
</dbReference>
<keyword evidence="9" id="KW-1185">Reference proteome</keyword>
<comment type="similarity">
    <text evidence="5 6">Belongs to the FtsA/MreB family.</text>
</comment>
<comment type="subcellular location">
    <subcellularLocation>
        <location evidence="5">Cell membrane</location>
        <topology evidence="5">Peripheral membrane protein</topology>
        <orientation evidence="5">Cytoplasmic side</orientation>
    </subcellularLocation>
    <text evidence="5">Localizes to the Z ring in an FtsZ-dependent manner. Targeted to the membrane through a conserved C-terminal amphipathic helix.</text>
</comment>
<dbReference type="GO" id="GO:0009898">
    <property type="term" value="C:cytoplasmic side of plasma membrane"/>
    <property type="evidence" value="ECO:0007669"/>
    <property type="project" value="UniProtKB-UniRule"/>
</dbReference>
<organism evidence="8 9">
    <name type="scientific">Calditerricola satsumensis</name>
    <dbReference type="NCBI Taxonomy" id="373054"/>
    <lineage>
        <taxon>Bacteria</taxon>
        <taxon>Bacillati</taxon>
        <taxon>Bacillota</taxon>
        <taxon>Bacilli</taxon>
        <taxon>Bacillales</taxon>
        <taxon>Bacillaceae</taxon>
        <taxon>Calditerricola</taxon>
    </lineage>
</organism>
<dbReference type="InterPro" id="IPR043129">
    <property type="entry name" value="ATPase_NBD"/>
</dbReference>
<comment type="subunit">
    <text evidence="5">Self-interacts. Interacts with FtsZ.</text>
</comment>
<dbReference type="InterPro" id="IPR050696">
    <property type="entry name" value="FtsA/MreB"/>
</dbReference>
<comment type="function">
    <text evidence="5 6">Cell division protein that is involved in the assembly of the Z ring. May serve as a membrane anchor for the Z ring.</text>
</comment>
<dbReference type="Gene3D" id="3.30.1490.110">
    <property type="match status" value="1"/>
</dbReference>
<dbReference type="FunFam" id="3.30.1490.110:FF:000003">
    <property type="entry name" value="Cell division protein FtsA"/>
    <property type="match status" value="1"/>
</dbReference>
<reference evidence="8" key="1">
    <citation type="journal article" date="2014" name="Int. J. Syst. Evol. Microbiol.">
        <title>Complete genome sequence of Corynebacterium casei LMG S-19264T (=DSM 44701T), isolated from a smear-ripened cheese.</title>
        <authorList>
            <consortium name="US DOE Joint Genome Institute (JGI-PGF)"/>
            <person name="Walter F."/>
            <person name="Albersmeier A."/>
            <person name="Kalinowski J."/>
            <person name="Ruckert C."/>
        </authorList>
    </citation>
    <scope>NUCLEOTIDE SEQUENCE</scope>
    <source>
        <strain evidence="8">JCM 14719</strain>
    </source>
</reference>
<dbReference type="Proteomes" id="UP000637720">
    <property type="component" value="Unassembled WGS sequence"/>
</dbReference>
<dbReference type="AlphaFoldDB" id="A0A8J3F865"/>
<accession>A0A8J3F865</accession>
<dbReference type="Pfam" id="PF02491">
    <property type="entry name" value="SHS2_FTSA"/>
    <property type="match status" value="1"/>
</dbReference>
<dbReference type="PANTHER" id="PTHR32432">
    <property type="entry name" value="CELL DIVISION PROTEIN FTSA-RELATED"/>
    <property type="match status" value="1"/>
</dbReference>
<evidence type="ECO:0000313" key="9">
    <source>
        <dbReference type="Proteomes" id="UP000637720"/>
    </source>
</evidence>
<dbReference type="RefSeq" id="WP_054670789.1">
    <property type="nucleotide sequence ID" value="NZ_BMOF01000002.1"/>
</dbReference>
<keyword evidence="1 5" id="KW-1003">Cell membrane</keyword>
<evidence type="ECO:0000256" key="2">
    <source>
        <dbReference type="ARBA" id="ARBA00022618"/>
    </source>
</evidence>
<dbReference type="PIRSF" id="PIRSF003101">
    <property type="entry name" value="FtsA"/>
    <property type="match status" value="1"/>
</dbReference>
<evidence type="ECO:0000256" key="4">
    <source>
        <dbReference type="ARBA" id="ARBA00023306"/>
    </source>
</evidence>
<comment type="caution">
    <text evidence="8">The sequence shown here is derived from an EMBL/GenBank/DDBJ whole genome shotgun (WGS) entry which is preliminary data.</text>
</comment>
<dbReference type="InterPro" id="IPR003494">
    <property type="entry name" value="SHS2_FtsA"/>
</dbReference>